<protein>
    <submittedName>
        <fullName evidence="2">Uncharacterized protein</fullName>
    </submittedName>
</protein>
<dbReference type="Proteomes" id="UP001207930">
    <property type="component" value="Unassembled WGS sequence"/>
</dbReference>
<keyword evidence="3" id="KW-1185">Reference proteome</keyword>
<name>A0ABT3FTV1_9BACT</name>
<evidence type="ECO:0000313" key="3">
    <source>
        <dbReference type="Proteomes" id="UP001207930"/>
    </source>
</evidence>
<sequence>MPDQPTEKEPSAFEKMRALAAQVVSTPKSEVDKRDKEWRAKKDAKRKA</sequence>
<organism evidence="2 3">
    <name type="scientific">Luteolibacter flavescens</name>
    <dbReference type="NCBI Taxonomy" id="1859460"/>
    <lineage>
        <taxon>Bacteria</taxon>
        <taxon>Pseudomonadati</taxon>
        <taxon>Verrucomicrobiota</taxon>
        <taxon>Verrucomicrobiia</taxon>
        <taxon>Verrucomicrobiales</taxon>
        <taxon>Verrucomicrobiaceae</taxon>
        <taxon>Luteolibacter</taxon>
    </lineage>
</organism>
<dbReference type="RefSeq" id="WP_264502626.1">
    <property type="nucleotide sequence ID" value="NZ_JAPDDS010000011.1"/>
</dbReference>
<dbReference type="EMBL" id="JAPDDS010000011">
    <property type="protein sequence ID" value="MCW1886671.1"/>
    <property type="molecule type" value="Genomic_DNA"/>
</dbReference>
<comment type="caution">
    <text evidence="2">The sequence shown here is derived from an EMBL/GenBank/DDBJ whole genome shotgun (WGS) entry which is preliminary data.</text>
</comment>
<reference evidence="2 3" key="1">
    <citation type="submission" date="2022-10" db="EMBL/GenBank/DDBJ databases">
        <title>Luteolibacter flavescens strain MCCC 1K03193, whole genome shotgun sequencing project.</title>
        <authorList>
            <person name="Zhao G."/>
            <person name="Shen L."/>
        </authorList>
    </citation>
    <scope>NUCLEOTIDE SEQUENCE [LARGE SCALE GENOMIC DNA]</scope>
    <source>
        <strain evidence="2 3">MCCC 1K03193</strain>
    </source>
</reference>
<feature type="region of interest" description="Disordered" evidence="1">
    <location>
        <begin position="22"/>
        <end position="48"/>
    </location>
</feature>
<proteinExistence type="predicted"/>
<accession>A0ABT3FTV1</accession>
<gene>
    <name evidence="2" type="ORF">OKA04_18175</name>
</gene>
<evidence type="ECO:0000256" key="1">
    <source>
        <dbReference type="SAM" id="MobiDB-lite"/>
    </source>
</evidence>
<evidence type="ECO:0000313" key="2">
    <source>
        <dbReference type="EMBL" id="MCW1886671.1"/>
    </source>
</evidence>
<feature type="compositionally biased region" description="Basic and acidic residues" evidence="1">
    <location>
        <begin position="29"/>
        <end position="41"/>
    </location>
</feature>